<name>A0A131YQD1_RHIAP</name>
<feature type="repeat" description="RCC1" evidence="1">
    <location>
        <begin position="214"/>
        <end position="263"/>
    </location>
</feature>
<dbReference type="AlphaFoldDB" id="A0A131YQD1"/>
<dbReference type="InterPro" id="IPR052830">
    <property type="entry name" value="RCC1_domain-containing"/>
</dbReference>
<proteinExistence type="predicted"/>
<dbReference type="Gene3D" id="2.130.10.30">
    <property type="entry name" value="Regulator of chromosome condensation 1/beta-lactamase-inhibitor protein II"/>
    <property type="match status" value="1"/>
</dbReference>
<dbReference type="Pfam" id="PF00415">
    <property type="entry name" value="RCC1"/>
    <property type="match status" value="2"/>
</dbReference>
<dbReference type="SUPFAM" id="SSF50985">
    <property type="entry name" value="RCC1/BLIP-II"/>
    <property type="match status" value="1"/>
</dbReference>
<dbReference type="InterPro" id="IPR000408">
    <property type="entry name" value="Reg_chr_condens"/>
</dbReference>
<dbReference type="PANTHER" id="PTHR46849:SF1">
    <property type="entry name" value="RCC1 DOMAIN-CONTAINING PROTEIN 1"/>
    <property type="match status" value="1"/>
</dbReference>
<dbReference type="PROSITE" id="PS50012">
    <property type="entry name" value="RCC1_3"/>
    <property type="match status" value="3"/>
</dbReference>
<feature type="repeat" description="RCC1" evidence="1">
    <location>
        <begin position="280"/>
        <end position="330"/>
    </location>
</feature>
<dbReference type="PROSITE" id="PS00626">
    <property type="entry name" value="RCC1_2"/>
    <property type="match status" value="1"/>
</dbReference>
<protein>
    <submittedName>
        <fullName evidence="2">E3 ubiquitin-protein ligase HERC4</fullName>
    </submittedName>
</protein>
<feature type="repeat" description="RCC1" evidence="1">
    <location>
        <begin position="162"/>
        <end position="213"/>
    </location>
</feature>
<evidence type="ECO:0000256" key="1">
    <source>
        <dbReference type="PROSITE-ProRule" id="PRU00235"/>
    </source>
</evidence>
<dbReference type="EMBL" id="GEDV01007094">
    <property type="protein sequence ID" value="JAP81463.1"/>
    <property type="molecule type" value="Transcribed_RNA"/>
</dbReference>
<sequence>MCSVSESVVYRYYGFDKFECFTPDHAKPFRSCPEDVGAVRSVHVGWANAIFVTEASIAELRGLGGPRQVDGGATLAVLGIRGHWIVLGVKTALLGRGCKTLRVLGPLQAAALGPTLALLLRHNGSMQEVRLDDCRMSPVPVEHRVCHVSCGHGHQLALTVDGQLLSWGNGGHGQLGHGSLESVQSPRLIEPLAGVVLAGAAAGGWHSAALSDAGDLYLWGWNLNGQLAAEPREKPLSALPLLLDMDVCAVSLGSRHTAAVAGTMLILENGHSRTLFAGNSSAWAWGSNAYGQLGPGADGMAQSAQPVLLAAEDAVAVDCSPWATLLSTKSPAGSPATSARPVKATDLRTIHVGSHRPGK</sequence>
<evidence type="ECO:0000313" key="2">
    <source>
        <dbReference type="EMBL" id="JAP81463.1"/>
    </source>
</evidence>
<dbReference type="PRINTS" id="PR00633">
    <property type="entry name" value="RCCNDNSATION"/>
</dbReference>
<dbReference type="InterPro" id="IPR009091">
    <property type="entry name" value="RCC1/BLIP-II"/>
</dbReference>
<accession>A0A131YQD1</accession>
<dbReference type="PANTHER" id="PTHR46849">
    <property type="entry name" value="RCC1 DOMAIN-CONTAINING PROTEIN 1"/>
    <property type="match status" value="1"/>
</dbReference>
<organism evidence="2">
    <name type="scientific">Rhipicephalus appendiculatus</name>
    <name type="common">Brown ear tick</name>
    <dbReference type="NCBI Taxonomy" id="34631"/>
    <lineage>
        <taxon>Eukaryota</taxon>
        <taxon>Metazoa</taxon>
        <taxon>Ecdysozoa</taxon>
        <taxon>Arthropoda</taxon>
        <taxon>Chelicerata</taxon>
        <taxon>Arachnida</taxon>
        <taxon>Acari</taxon>
        <taxon>Parasitiformes</taxon>
        <taxon>Ixodida</taxon>
        <taxon>Ixodoidea</taxon>
        <taxon>Ixodidae</taxon>
        <taxon>Rhipicephalinae</taxon>
        <taxon>Rhipicephalus</taxon>
        <taxon>Rhipicephalus</taxon>
    </lineage>
</organism>
<reference evidence="2" key="1">
    <citation type="journal article" date="2016" name="Ticks Tick Borne Dis.">
        <title>De novo assembly and annotation of the salivary gland transcriptome of Rhipicephalus appendiculatus male and female ticks during blood feeding.</title>
        <authorList>
            <person name="de Castro M.H."/>
            <person name="de Klerk D."/>
            <person name="Pienaar R."/>
            <person name="Latif A.A."/>
            <person name="Rees D.J."/>
            <person name="Mans B.J."/>
        </authorList>
    </citation>
    <scope>NUCLEOTIDE SEQUENCE</scope>
    <source>
        <tissue evidence="2">Salivary glands</tissue>
    </source>
</reference>